<feature type="transmembrane region" description="Helical" evidence="1">
    <location>
        <begin position="21"/>
        <end position="43"/>
    </location>
</feature>
<keyword evidence="1" id="KW-0812">Transmembrane</keyword>
<feature type="transmembrane region" description="Helical" evidence="1">
    <location>
        <begin position="55"/>
        <end position="85"/>
    </location>
</feature>
<reference evidence="3" key="1">
    <citation type="submission" date="2016-03" db="EMBL/GenBank/DDBJ databases">
        <authorList>
            <person name="Johnson T.J."/>
            <person name="Youmans B."/>
            <person name="Case K."/>
            <person name="Noll S."/>
        </authorList>
    </citation>
    <scope>NUCLEOTIDE SEQUENCE [LARGE SCALE GENOMIC DNA]</scope>
    <source>
        <strain evidence="3">UMNLAv8</strain>
    </source>
</reference>
<evidence type="ECO:0000313" key="2">
    <source>
        <dbReference type="EMBL" id="OAQ05969.1"/>
    </source>
</evidence>
<dbReference type="AlphaFoldDB" id="A0A179CLT9"/>
<protein>
    <recommendedName>
        <fullName evidence="4">GGDEF domain-containing protein</fullName>
    </recommendedName>
</protein>
<dbReference type="RefSeq" id="WP_064207564.1">
    <property type="nucleotide sequence ID" value="NZ_LVKC01000030.1"/>
</dbReference>
<comment type="caution">
    <text evidence="2">The sequence shown here is derived from an EMBL/GenBank/DDBJ whole genome shotgun (WGS) entry which is preliminary data.</text>
</comment>
<evidence type="ECO:0000256" key="1">
    <source>
        <dbReference type="SAM" id="Phobius"/>
    </source>
</evidence>
<gene>
    <name evidence="2" type="ORF">A3O14_01085</name>
</gene>
<sequence>MNKKQKKIDVQLPEKHNASMATDLAVLAMITEFVIMLCFDMFVRNDLFGNLLCTVVTIFLVIITYFIGLVPALATSLIFLLVLILESAREFVTGHHFFGTAFFWTIWPPLVCITFYILTAQLRKLQGENLRLQNRLNQASTLDSETNLRTVEIFREHFHVFTNLSKDYHFPLYLFSYRIKYWNSISGILSRKEQHHLIQVVTEVVNDITTGHEFVYSIGNQPPTWAVLSSEAIDSNKRRFRDEVKQELAQRVNDDPLLNKVDIQLEASRVQYDPQEHPDASSFLQDGIHELQYDVSAGSADNR</sequence>
<organism evidence="2 3">
    <name type="scientific">Ligilactobacillus aviarius</name>
    <dbReference type="NCBI Taxonomy" id="1606"/>
    <lineage>
        <taxon>Bacteria</taxon>
        <taxon>Bacillati</taxon>
        <taxon>Bacillota</taxon>
        <taxon>Bacilli</taxon>
        <taxon>Lactobacillales</taxon>
        <taxon>Lactobacillaceae</taxon>
        <taxon>Ligilactobacillus</taxon>
    </lineage>
</organism>
<evidence type="ECO:0000313" key="3">
    <source>
        <dbReference type="Proteomes" id="UP000078520"/>
    </source>
</evidence>
<evidence type="ECO:0008006" key="4">
    <source>
        <dbReference type="Google" id="ProtNLM"/>
    </source>
</evidence>
<dbReference type="EMBL" id="LVKI01000061">
    <property type="protein sequence ID" value="OAQ05969.1"/>
    <property type="molecule type" value="Genomic_DNA"/>
</dbReference>
<proteinExistence type="predicted"/>
<dbReference type="OrthoDB" id="2157599at2"/>
<keyword evidence="1" id="KW-0472">Membrane</keyword>
<dbReference type="Proteomes" id="UP000078520">
    <property type="component" value="Unassembled WGS sequence"/>
</dbReference>
<feature type="transmembrane region" description="Helical" evidence="1">
    <location>
        <begin position="97"/>
        <end position="118"/>
    </location>
</feature>
<accession>A0A179CLT9</accession>
<keyword evidence="1" id="KW-1133">Transmembrane helix</keyword>
<name>A0A179CLT9_9LACO</name>